<proteinExistence type="predicted"/>
<dbReference type="AlphaFoldDB" id="A0A8H4RKP1"/>
<evidence type="ECO:0000313" key="5">
    <source>
        <dbReference type="EMBL" id="KAF4631775.1"/>
    </source>
</evidence>
<protein>
    <recommendedName>
        <fullName evidence="4">NDT80 domain-containing protein</fullName>
    </recommendedName>
</protein>
<dbReference type="GO" id="GO:0051321">
    <property type="term" value="P:meiotic cell cycle"/>
    <property type="evidence" value="ECO:0007669"/>
    <property type="project" value="TreeGrafter"/>
</dbReference>
<dbReference type="GO" id="GO:0000228">
    <property type="term" value="C:nuclear chromosome"/>
    <property type="evidence" value="ECO:0007669"/>
    <property type="project" value="TreeGrafter"/>
</dbReference>
<dbReference type="Pfam" id="PF05224">
    <property type="entry name" value="NDT80_PhoG"/>
    <property type="match status" value="1"/>
</dbReference>
<dbReference type="GO" id="GO:0045944">
    <property type="term" value="P:positive regulation of transcription by RNA polymerase II"/>
    <property type="evidence" value="ECO:0007669"/>
    <property type="project" value="TreeGrafter"/>
</dbReference>
<dbReference type="EMBL" id="JAAMPI010000411">
    <property type="protein sequence ID" value="KAF4631775.1"/>
    <property type="molecule type" value="Genomic_DNA"/>
</dbReference>
<comment type="caution">
    <text evidence="5">The sequence shown here is derived from an EMBL/GenBank/DDBJ whole genome shotgun (WGS) entry which is preliminary data.</text>
</comment>
<dbReference type="SUPFAM" id="SSF49417">
    <property type="entry name" value="p53-like transcription factors"/>
    <property type="match status" value="1"/>
</dbReference>
<feature type="DNA-binding region" description="NDT80" evidence="2">
    <location>
        <begin position="6"/>
        <end position="239"/>
    </location>
</feature>
<evidence type="ECO:0000313" key="6">
    <source>
        <dbReference type="Proteomes" id="UP000566819"/>
    </source>
</evidence>
<keyword evidence="6" id="KW-1185">Reference proteome</keyword>
<feature type="region of interest" description="Disordered" evidence="3">
    <location>
        <begin position="1"/>
        <end position="22"/>
    </location>
</feature>
<dbReference type="PROSITE" id="PS51517">
    <property type="entry name" value="NDT80"/>
    <property type="match status" value="1"/>
</dbReference>
<organism evidence="5 6">
    <name type="scientific">Cudoniella acicularis</name>
    <dbReference type="NCBI Taxonomy" id="354080"/>
    <lineage>
        <taxon>Eukaryota</taxon>
        <taxon>Fungi</taxon>
        <taxon>Dikarya</taxon>
        <taxon>Ascomycota</taxon>
        <taxon>Pezizomycotina</taxon>
        <taxon>Leotiomycetes</taxon>
        <taxon>Helotiales</taxon>
        <taxon>Tricladiaceae</taxon>
        <taxon>Cudoniella</taxon>
    </lineage>
</organism>
<dbReference type="GO" id="GO:0003677">
    <property type="term" value="F:DNA binding"/>
    <property type="evidence" value="ECO:0007669"/>
    <property type="project" value="UniProtKB-KW"/>
</dbReference>
<gene>
    <name evidence="5" type="ORF">G7Y89_g6357</name>
</gene>
<dbReference type="InterPro" id="IPR052605">
    <property type="entry name" value="Fungal_trans_regulator"/>
</dbReference>
<evidence type="ECO:0000256" key="1">
    <source>
        <dbReference type="ARBA" id="ARBA00023125"/>
    </source>
</evidence>
<dbReference type="Proteomes" id="UP000566819">
    <property type="component" value="Unassembled WGS sequence"/>
</dbReference>
<name>A0A8H4RKP1_9HELO</name>
<reference evidence="5 6" key="1">
    <citation type="submission" date="2020-03" db="EMBL/GenBank/DDBJ databases">
        <title>Draft Genome Sequence of Cudoniella acicularis.</title>
        <authorList>
            <person name="Buettner E."/>
            <person name="Kellner H."/>
        </authorList>
    </citation>
    <scope>NUCLEOTIDE SEQUENCE [LARGE SCALE GENOMIC DNA]</scope>
    <source>
        <strain evidence="5 6">DSM 108380</strain>
    </source>
</reference>
<accession>A0A8H4RKP1</accession>
<evidence type="ECO:0000256" key="2">
    <source>
        <dbReference type="PROSITE-ProRule" id="PRU00850"/>
    </source>
</evidence>
<evidence type="ECO:0000259" key="4">
    <source>
        <dbReference type="PROSITE" id="PS51517"/>
    </source>
</evidence>
<dbReference type="PANTHER" id="PTHR35144:SF2">
    <property type="entry name" value="MEIOSIS-SPECIFIC TRANSCRIPTION FACTOR NDT80"/>
    <property type="match status" value="1"/>
</dbReference>
<dbReference type="InterPro" id="IPR008967">
    <property type="entry name" value="p53-like_TF_DNA-bd_sf"/>
</dbReference>
<dbReference type="InterPro" id="IPR037141">
    <property type="entry name" value="NDT80_DNA-bd_dom_sf"/>
</dbReference>
<dbReference type="Gene3D" id="2.60.40.1390">
    <property type="entry name" value="NDT80 DNA-binding domain"/>
    <property type="match status" value="1"/>
</dbReference>
<dbReference type="InterPro" id="IPR024061">
    <property type="entry name" value="NDT80_DNA-bd_dom"/>
</dbReference>
<evidence type="ECO:0000256" key="3">
    <source>
        <dbReference type="SAM" id="MobiDB-lite"/>
    </source>
</evidence>
<dbReference type="GO" id="GO:0003700">
    <property type="term" value="F:DNA-binding transcription factor activity"/>
    <property type="evidence" value="ECO:0007669"/>
    <property type="project" value="UniProtKB-UniRule"/>
</dbReference>
<dbReference type="OrthoDB" id="2288358at2759"/>
<dbReference type="PANTHER" id="PTHR35144">
    <property type="entry name" value="MEIOSIS-SPECIFIC TRANSCRIPTION FACTOR NDT80"/>
    <property type="match status" value="1"/>
</dbReference>
<keyword evidence="1 2" id="KW-0238">DNA-binding</keyword>
<feature type="region of interest" description="Disordered" evidence="3">
    <location>
        <begin position="251"/>
        <end position="291"/>
    </location>
</feature>
<feature type="domain" description="NDT80" evidence="4">
    <location>
        <begin position="6"/>
        <end position="239"/>
    </location>
</feature>
<sequence length="484" mass="53762">MVNWVSPQAWSRKPGSPILPSSNNDADLEITLDTAVMPQNIYPSFNETENIHQLVSKGASVGLDIVARLFAGLFIADGDWTCYRRNYFSVACGFILKTEDSSQVFLRRPDGSPNQEIVDFAVSTAAVVDGVDGKPIGLIQHTPEMSTGPQNPPSRIIVKSLKGGLPEQSQKLEIFERIQFKNATANNGKRRACQQYYFILVEVWANVGSNSEDWVRITLCKSVPVVVRGRSPGHYQAERRNLQISSLEPRAASLDSGNDSGSHPETFPNREPEISEVDSIPADDNSSVSSVSDLFTGTDLSTAPSSTAGPVNTDNLFVDLLLEDEGMKNLCIDGFTNIDPDRFERNLRRLLKHYSAALIADPDSIRRAQVMKTYLAEQSEGNQVVQQYSRQRQEIDIQDIDIQEDDSEDQNDLDQLDPPTLHLEHLKTFMTNSNAFKDLREGLMGFVIPIQIASLNCAITQEHIKARLNELESSDHTSSFIMTS</sequence>